<evidence type="ECO:0000313" key="2">
    <source>
        <dbReference type="EMBL" id="KAJ7650843.1"/>
    </source>
</evidence>
<dbReference type="PANTHER" id="PTHR43798">
    <property type="entry name" value="MONOACYLGLYCEROL LIPASE"/>
    <property type="match status" value="1"/>
</dbReference>
<dbReference type="Pfam" id="PF12697">
    <property type="entry name" value="Abhydrolase_6"/>
    <property type="match status" value="1"/>
</dbReference>
<dbReference type="SUPFAM" id="SSF53474">
    <property type="entry name" value="alpha/beta-Hydrolases"/>
    <property type="match status" value="1"/>
</dbReference>
<dbReference type="Gene3D" id="3.40.50.1820">
    <property type="entry name" value="alpha/beta hydrolase"/>
    <property type="match status" value="1"/>
</dbReference>
<dbReference type="InterPro" id="IPR000073">
    <property type="entry name" value="AB_hydrolase_1"/>
</dbReference>
<dbReference type="Proteomes" id="UP001221142">
    <property type="component" value="Unassembled WGS sequence"/>
</dbReference>
<feature type="domain" description="AB hydrolase-1" evidence="1">
    <location>
        <begin position="30"/>
        <end position="275"/>
    </location>
</feature>
<organism evidence="2 3">
    <name type="scientific">Roridomyces roridus</name>
    <dbReference type="NCBI Taxonomy" id="1738132"/>
    <lineage>
        <taxon>Eukaryota</taxon>
        <taxon>Fungi</taxon>
        <taxon>Dikarya</taxon>
        <taxon>Basidiomycota</taxon>
        <taxon>Agaricomycotina</taxon>
        <taxon>Agaricomycetes</taxon>
        <taxon>Agaricomycetidae</taxon>
        <taxon>Agaricales</taxon>
        <taxon>Marasmiineae</taxon>
        <taxon>Mycenaceae</taxon>
        <taxon>Roridomyces</taxon>
    </lineage>
</organism>
<gene>
    <name evidence="2" type="ORF">FB45DRAFT_780087</name>
</gene>
<dbReference type="GO" id="GO:0016020">
    <property type="term" value="C:membrane"/>
    <property type="evidence" value="ECO:0007669"/>
    <property type="project" value="TreeGrafter"/>
</dbReference>
<dbReference type="PANTHER" id="PTHR43798:SF27">
    <property type="entry name" value="HYDROLASE ALPHA_BETA HYDROLASE FOLD FAMILY"/>
    <property type="match status" value="1"/>
</dbReference>
<dbReference type="InterPro" id="IPR050266">
    <property type="entry name" value="AB_hydrolase_sf"/>
</dbReference>
<keyword evidence="3" id="KW-1185">Reference proteome</keyword>
<dbReference type="EMBL" id="JARKIF010000001">
    <property type="protein sequence ID" value="KAJ7650843.1"/>
    <property type="molecule type" value="Genomic_DNA"/>
</dbReference>
<evidence type="ECO:0000259" key="1">
    <source>
        <dbReference type="Pfam" id="PF12697"/>
    </source>
</evidence>
<evidence type="ECO:0000313" key="3">
    <source>
        <dbReference type="Proteomes" id="UP001221142"/>
    </source>
</evidence>
<dbReference type="AlphaFoldDB" id="A0AAD7CK27"/>
<name>A0AAD7CK27_9AGAR</name>
<proteinExistence type="predicted"/>
<sequence length="292" mass="31494">MLQSGVKNLKSTDGTILFAEATGNPSNPHVVLLSGLSLSGVVFDDMCADKRLLEKLYIVRYDTRGHGRSGTPSTPEAYESKMFADDFKTVMDAFGLKKPVLVGWSMGAAVATDVVAHLPAETLSGVVYLSGVPATGAILGDLAPPKLLTAVGALTANEGISIPAYQAATLVFNDGLFAHPEQVPYAVKCLHRGHSLSPDIMALCLGRTMDVNQLWEAGQQGLPLLMIQGTLDRHRMGSAKNIEEAMKPHFKNFQMIWLEGRGHALHYECPDDVVENLIKFTEKVSGKNYISA</sequence>
<protein>
    <submittedName>
        <fullName evidence="2">Alpha/beta-hydrolase</fullName>
    </submittedName>
</protein>
<accession>A0AAD7CK27</accession>
<comment type="caution">
    <text evidence="2">The sequence shown here is derived from an EMBL/GenBank/DDBJ whole genome shotgun (WGS) entry which is preliminary data.</text>
</comment>
<reference evidence="2" key="1">
    <citation type="submission" date="2023-03" db="EMBL/GenBank/DDBJ databases">
        <title>Massive genome expansion in bonnet fungi (Mycena s.s.) driven by repeated elements and novel gene families across ecological guilds.</title>
        <authorList>
            <consortium name="Lawrence Berkeley National Laboratory"/>
            <person name="Harder C.B."/>
            <person name="Miyauchi S."/>
            <person name="Viragh M."/>
            <person name="Kuo A."/>
            <person name="Thoen E."/>
            <person name="Andreopoulos B."/>
            <person name="Lu D."/>
            <person name="Skrede I."/>
            <person name="Drula E."/>
            <person name="Henrissat B."/>
            <person name="Morin E."/>
            <person name="Kohler A."/>
            <person name="Barry K."/>
            <person name="LaButti K."/>
            <person name="Morin E."/>
            <person name="Salamov A."/>
            <person name="Lipzen A."/>
            <person name="Mereny Z."/>
            <person name="Hegedus B."/>
            <person name="Baldrian P."/>
            <person name="Stursova M."/>
            <person name="Weitz H."/>
            <person name="Taylor A."/>
            <person name="Grigoriev I.V."/>
            <person name="Nagy L.G."/>
            <person name="Martin F."/>
            <person name="Kauserud H."/>
        </authorList>
    </citation>
    <scope>NUCLEOTIDE SEQUENCE</scope>
    <source>
        <strain evidence="2">9284</strain>
    </source>
</reference>
<dbReference type="InterPro" id="IPR029058">
    <property type="entry name" value="AB_hydrolase_fold"/>
</dbReference>